<name>A0A5N6URF7_ASPTM</name>
<sequence>MHGRIHGSLSPVIYGYGCIATLILVITICQCPDAISRIYCAMEVGSEVQASQLMSSALYSVKVR</sequence>
<keyword evidence="1" id="KW-0812">Transmembrane</keyword>
<feature type="transmembrane region" description="Helical" evidence="1">
    <location>
        <begin position="12"/>
        <end position="29"/>
    </location>
</feature>
<keyword evidence="3" id="KW-1185">Reference proteome</keyword>
<evidence type="ECO:0000313" key="3">
    <source>
        <dbReference type="Proteomes" id="UP000326950"/>
    </source>
</evidence>
<reference evidence="2 3" key="1">
    <citation type="submission" date="2019-04" db="EMBL/GenBank/DDBJ databases">
        <title>Friends and foes A comparative genomics study of 23 Aspergillus species from section Flavi.</title>
        <authorList>
            <consortium name="DOE Joint Genome Institute"/>
            <person name="Kjaerbolling I."/>
            <person name="Vesth T."/>
            <person name="Frisvad J.C."/>
            <person name="Nybo J.L."/>
            <person name="Theobald S."/>
            <person name="Kildgaard S."/>
            <person name="Isbrandt T."/>
            <person name="Kuo A."/>
            <person name="Sato A."/>
            <person name="Lyhne E.K."/>
            <person name="Kogle M.E."/>
            <person name="Wiebenga A."/>
            <person name="Kun R.S."/>
            <person name="Lubbers R.J."/>
            <person name="Makela M.R."/>
            <person name="Barry K."/>
            <person name="Chovatia M."/>
            <person name="Clum A."/>
            <person name="Daum C."/>
            <person name="Haridas S."/>
            <person name="He G."/>
            <person name="LaButti K."/>
            <person name="Lipzen A."/>
            <person name="Mondo S."/>
            <person name="Riley R."/>
            <person name="Salamov A."/>
            <person name="Simmons B.A."/>
            <person name="Magnuson J.K."/>
            <person name="Henrissat B."/>
            <person name="Mortensen U.H."/>
            <person name="Larsen T.O."/>
            <person name="Devries R.P."/>
            <person name="Grigoriev I.V."/>
            <person name="Machida M."/>
            <person name="Baker S.E."/>
            <person name="Andersen M.R."/>
        </authorList>
    </citation>
    <scope>NUCLEOTIDE SEQUENCE [LARGE SCALE GENOMIC DNA]</scope>
    <source>
        <strain evidence="2 3">CBS 117626</strain>
    </source>
</reference>
<dbReference type="OrthoDB" id="10282606at2759"/>
<accession>A0A5N6URF7</accession>
<dbReference type="Proteomes" id="UP000326950">
    <property type="component" value="Unassembled WGS sequence"/>
</dbReference>
<protein>
    <submittedName>
        <fullName evidence="2">Uncharacterized protein</fullName>
    </submittedName>
</protein>
<gene>
    <name evidence="2" type="ORF">BDV40DRAFT_269108</name>
</gene>
<proteinExistence type="predicted"/>
<evidence type="ECO:0000256" key="1">
    <source>
        <dbReference type="SAM" id="Phobius"/>
    </source>
</evidence>
<keyword evidence="1" id="KW-0472">Membrane</keyword>
<dbReference type="EMBL" id="ML738648">
    <property type="protein sequence ID" value="KAE8161033.1"/>
    <property type="molecule type" value="Genomic_DNA"/>
</dbReference>
<dbReference type="AlphaFoldDB" id="A0A5N6URF7"/>
<organism evidence="2 3">
    <name type="scientific">Aspergillus tamarii</name>
    <dbReference type="NCBI Taxonomy" id="41984"/>
    <lineage>
        <taxon>Eukaryota</taxon>
        <taxon>Fungi</taxon>
        <taxon>Dikarya</taxon>
        <taxon>Ascomycota</taxon>
        <taxon>Pezizomycotina</taxon>
        <taxon>Eurotiomycetes</taxon>
        <taxon>Eurotiomycetidae</taxon>
        <taxon>Eurotiales</taxon>
        <taxon>Aspergillaceae</taxon>
        <taxon>Aspergillus</taxon>
        <taxon>Aspergillus subgen. Circumdati</taxon>
    </lineage>
</organism>
<evidence type="ECO:0000313" key="2">
    <source>
        <dbReference type="EMBL" id="KAE8161033.1"/>
    </source>
</evidence>
<keyword evidence="1" id="KW-1133">Transmembrane helix</keyword>